<keyword evidence="1" id="KW-0812">Transmembrane</keyword>
<reference evidence="2" key="2">
    <citation type="submission" date="2020-09" db="EMBL/GenBank/DDBJ databases">
        <authorList>
            <person name="Sun Q."/>
            <person name="Zhou Y."/>
        </authorList>
    </citation>
    <scope>NUCLEOTIDE SEQUENCE</scope>
    <source>
        <strain evidence="2">CGMCC 4.7312</strain>
    </source>
</reference>
<reference evidence="2" key="1">
    <citation type="journal article" date="2014" name="Int. J. Syst. Evol. Microbiol.">
        <title>Complete genome sequence of Corynebacterium casei LMG S-19264T (=DSM 44701T), isolated from a smear-ripened cheese.</title>
        <authorList>
            <consortium name="US DOE Joint Genome Institute (JGI-PGF)"/>
            <person name="Walter F."/>
            <person name="Albersmeier A."/>
            <person name="Kalinowski J."/>
            <person name="Ruckert C."/>
        </authorList>
    </citation>
    <scope>NUCLEOTIDE SEQUENCE</scope>
    <source>
        <strain evidence="2">CGMCC 4.7312</strain>
    </source>
</reference>
<dbReference type="EMBL" id="BMNB01000020">
    <property type="protein sequence ID" value="GGM51785.1"/>
    <property type="molecule type" value="Genomic_DNA"/>
</dbReference>
<organism evidence="2 3">
    <name type="scientific">Micromonospora sonchi</name>
    <dbReference type="NCBI Taxonomy" id="1763543"/>
    <lineage>
        <taxon>Bacteria</taxon>
        <taxon>Bacillati</taxon>
        <taxon>Actinomycetota</taxon>
        <taxon>Actinomycetes</taxon>
        <taxon>Micromonosporales</taxon>
        <taxon>Micromonosporaceae</taxon>
        <taxon>Micromonospora</taxon>
    </lineage>
</organism>
<name>A0A917X000_9ACTN</name>
<feature type="transmembrane region" description="Helical" evidence="1">
    <location>
        <begin position="199"/>
        <end position="232"/>
    </location>
</feature>
<comment type="caution">
    <text evidence="2">The sequence shown here is derived from an EMBL/GenBank/DDBJ whole genome shotgun (WGS) entry which is preliminary data.</text>
</comment>
<evidence type="ECO:0000256" key="1">
    <source>
        <dbReference type="SAM" id="Phobius"/>
    </source>
</evidence>
<keyword evidence="1" id="KW-0472">Membrane</keyword>
<protein>
    <recommendedName>
        <fullName evidence="4">DUF624 domain-containing protein</fullName>
    </recommendedName>
</protein>
<feature type="transmembrane region" description="Helical" evidence="1">
    <location>
        <begin position="40"/>
        <end position="66"/>
    </location>
</feature>
<feature type="transmembrane region" description="Helical" evidence="1">
    <location>
        <begin position="116"/>
        <end position="139"/>
    </location>
</feature>
<keyword evidence="3" id="KW-1185">Reference proteome</keyword>
<evidence type="ECO:0008006" key="4">
    <source>
        <dbReference type="Google" id="ProtNLM"/>
    </source>
</evidence>
<sequence length="248" mass="26151">MLIKRSEDAHPVGGPAPPARVMSTAARREFGAGPLSRAAALIYTLLVVELLLLLCAAPGLVALFALERHASNLPLVAACAVPLGPAFSAALYALHHQRLDLTELHPSRLFRRGYRANLAGSLLVWVPTLLWLTVIAINLVNLSAAGVPRWWAALLVPVGAGVAVVGVNALVITSLFTFRVRDVVRLAGYFVLRTPQVTVGTALLLVAATVLTLVASEAALAALGSVLALALVRGGEPMITTVRQEFTR</sequence>
<accession>A0A917X000</accession>
<feature type="transmembrane region" description="Helical" evidence="1">
    <location>
        <begin position="151"/>
        <end position="178"/>
    </location>
</feature>
<proteinExistence type="predicted"/>
<dbReference type="Proteomes" id="UP000608890">
    <property type="component" value="Unassembled WGS sequence"/>
</dbReference>
<evidence type="ECO:0000313" key="3">
    <source>
        <dbReference type="Proteomes" id="UP000608890"/>
    </source>
</evidence>
<keyword evidence="1" id="KW-1133">Transmembrane helix</keyword>
<gene>
    <name evidence="2" type="ORF">GCM10011608_40930</name>
</gene>
<evidence type="ECO:0000313" key="2">
    <source>
        <dbReference type="EMBL" id="GGM51785.1"/>
    </source>
</evidence>
<feature type="transmembrane region" description="Helical" evidence="1">
    <location>
        <begin position="72"/>
        <end position="95"/>
    </location>
</feature>
<dbReference type="AlphaFoldDB" id="A0A917X000"/>